<dbReference type="AlphaFoldDB" id="A0A1E8BJG1"/>
<gene>
    <name evidence="2" type="ORF">BWGOE11_39200</name>
</gene>
<sequence>MLKTFKNNLFEVGVKLENGEVLFDVEQVAKSLGFTQVKGDKKYIRWTTVNNYLQKYLSQDVGKGDLIPESLVYKLAFKASNDAAEAFQDWLSIEVVPSIRKHGGFLTAEKIEEVLLDPDTLIKLATNLKEERERRIHLENQIQVDRPYTNFAKSIAHSSDSITIGEFSKILANTGIRIGRNRLFNWLREQGYLIKRGREKNNPQQVYIDRGFFQLKESIVHTIDGDLTRTTTLLTGKGQLYLLDKLKEAFCA</sequence>
<dbReference type="PATRIC" id="fig|86662.28.peg.4050"/>
<dbReference type="GO" id="GO:0003677">
    <property type="term" value="F:DNA binding"/>
    <property type="evidence" value="ECO:0007669"/>
    <property type="project" value="InterPro"/>
</dbReference>
<proteinExistence type="predicted"/>
<organism evidence="2 3">
    <name type="scientific">Bacillus mycoides</name>
    <dbReference type="NCBI Taxonomy" id="1405"/>
    <lineage>
        <taxon>Bacteria</taxon>
        <taxon>Bacillati</taxon>
        <taxon>Bacillota</taxon>
        <taxon>Bacilli</taxon>
        <taxon>Bacillales</taxon>
        <taxon>Bacillaceae</taxon>
        <taxon>Bacillus</taxon>
        <taxon>Bacillus cereus group</taxon>
    </lineage>
</organism>
<dbReference type="PROSITE" id="PS51750">
    <property type="entry name" value="BRO_N"/>
    <property type="match status" value="1"/>
</dbReference>
<comment type="caution">
    <text evidence="2">The sequence shown here is derived from an EMBL/GenBank/DDBJ whole genome shotgun (WGS) entry which is preliminary data.</text>
</comment>
<evidence type="ECO:0000313" key="3">
    <source>
        <dbReference type="Proteomes" id="UP000175835"/>
    </source>
</evidence>
<dbReference type="Pfam" id="PF03374">
    <property type="entry name" value="ANT"/>
    <property type="match status" value="1"/>
</dbReference>
<reference evidence="2 3" key="1">
    <citation type="submission" date="2016-05" db="EMBL/GenBank/DDBJ databases">
        <title>Bacillus thuringiensis and Bacillus weihenstephanensis as novel biocontrol agents of wilt causing Verticillium species.</title>
        <authorList>
            <person name="Hollensteiner J."/>
            <person name="Wemheuer F."/>
            <person name="Harting R."/>
            <person name="Kolarzyk A."/>
            <person name="Diaz-Valerio S."/>
            <person name="Poehlein A."/>
            <person name="Brzuszkiewicz E."/>
            <person name="Nesemann K."/>
            <person name="Braus-Stromeyer S."/>
            <person name="Braus G."/>
            <person name="Daniel R."/>
            <person name="Liesegang H."/>
        </authorList>
    </citation>
    <scope>NUCLEOTIDE SEQUENCE [LARGE SCALE GENOMIC DNA]</scope>
    <source>
        <strain evidence="2 3">GOE11</strain>
    </source>
</reference>
<feature type="domain" description="Bro-N" evidence="1">
    <location>
        <begin position="1"/>
        <end position="103"/>
    </location>
</feature>
<dbReference type="InterPro" id="IPR003497">
    <property type="entry name" value="BRO_N_domain"/>
</dbReference>
<dbReference type="Pfam" id="PF02498">
    <property type="entry name" value="Bro-N"/>
    <property type="match status" value="1"/>
</dbReference>
<accession>A0A1E8BJG1</accession>
<dbReference type="RefSeq" id="WP_070146854.1">
    <property type="nucleotide sequence ID" value="NZ_LXLX01000048.1"/>
</dbReference>
<dbReference type="SMART" id="SM01040">
    <property type="entry name" value="Bro-N"/>
    <property type="match status" value="1"/>
</dbReference>
<protein>
    <recommendedName>
        <fullName evidence="1">Bro-N domain-containing protein</fullName>
    </recommendedName>
</protein>
<dbReference type="EMBL" id="LXLX01000048">
    <property type="protein sequence ID" value="OFD89256.1"/>
    <property type="molecule type" value="Genomic_DNA"/>
</dbReference>
<dbReference type="InterPro" id="IPR005039">
    <property type="entry name" value="Ant_C"/>
</dbReference>
<name>A0A1E8BJG1_BACMY</name>
<evidence type="ECO:0000313" key="2">
    <source>
        <dbReference type="EMBL" id="OFD89256.1"/>
    </source>
</evidence>
<evidence type="ECO:0000259" key="1">
    <source>
        <dbReference type="PROSITE" id="PS51750"/>
    </source>
</evidence>
<dbReference type="Proteomes" id="UP000175835">
    <property type="component" value="Unassembled WGS sequence"/>
</dbReference>